<evidence type="ECO:0000256" key="12">
    <source>
        <dbReference type="ARBA" id="ARBA00038905"/>
    </source>
</evidence>
<organism evidence="20 21">
    <name type="scientific">Plesiomonas shigelloides</name>
    <name type="common">Aeromonas shigelloides</name>
    <dbReference type="NCBI Taxonomy" id="703"/>
    <lineage>
        <taxon>Bacteria</taxon>
        <taxon>Pseudomonadati</taxon>
        <taxon>Pseudomonadota</taxon>
        <taxon>Gammaproteobacteria</taxon>
        <taxon>Enterobacterales</taxon>
        <taxon>Enterobacteriaceae</taxon>
        <taxon>Plesiomonas</taxon>
    </lineage>
</organism>
<dbReference type="GO" id="GO:0006281">
    <property type="term" value="P:DNA repair"/>
    <property type="evidence" value="ECO:0007669"/>
    <property type="project" value="UniProtKB-KW"/>
</dbReference>
<evidence type="ECO:0000256" key="3">
    <source>
        <dbReference type="ARBA" id="ARBA00022457"/>
    </source>
</evidence>
<evidence type="ECO:0000256" key="8">
    <source>
        <dbReference type="ARBA" id="ARBA00022842"/>
    </source>
</evidence>
<feature type="binding site" evidence="17">
    <location>
        <position position="24"/>
    </location>
    <ligand>
        <name>8-oxo-dGTP</name>
        <dbReference type="ChEBI" id="CHEBI:77896"/>
    </ligand>
</feature>
<evidence type="ECO:0000256" key="5">
    <source>
        <dbReference type="ARBA" id="ARBA00022723"/>
    </source>
</evidence>
<keyword evidence="7 19" id="KW-0378">Hydrolase</keyword>
<dbReference type="PANTHER" id="PTHR47707">
    <property type="entry name" value="8-OXO-DGTP DIPHOSPHATASE"/>
    <property type="match status" value="1"/>
</dbReference>
<evidence type="ECO:0000256" key="2">
    <source>
        <dbReference type="ARBA" id="ARBA00005582"/>
    </source>
</evidence>
<evidence type="ECO:0000313" key="21">
    <source>
        <dbReference type="Proteomes" id="UP000664658"/>
    </source>
</evidence>
<evidence type="ECO:0000256" key="19">
    <source>
        <dbReference type="RuleBase" id="RU003476"/>
    </source>
</evidence>
<comment type="catalytic activity">
    <reaction evidence="11">
        <text>8-oxo-GTP + H2O = 8-oxo-GMP + diphosphate + H(+)</text>
        <dbReference type="Rhea" id="RHEA:67616"/>
        <dbReference type="ChEBI" id="CHEBI:15377"/>
        <dbReference type="ChEBI" id="CHEBI:15378"/>
        <dbReference type="ChEBI" id="CHEBI:33019"/>
        <dbReference type="ChEBI" id="CHEBI:143553"/>
        <dbReference type="ChEBI" id="CHEBI:145694"/>
    </reaction>
</comment>
<dbReference type="PANTHER" id="PTHR47707:SF1">
    <property type="entry name" value="NUDIX HYDROLASE FAMILY PROTEIN"/>
    <property type="match status" value="1"/>
</dbReference>
<evidence type="ECO:0000256" key="14">
    <source>
        <dbReference type="ARBA" id="ARBA00041592"/>
    </source>
</evidence>
<evidence type="ECO:0000256" key="11">
    <source>
        <dbReference type="ARBA" id="ARBA00036904"/>
    </source>
</evidence>
<dbReference type="GO" id="GO:0044715">
    <property type="term" value="F:8-oxo-dGDP phosphatase activity"/>
    <property type="evidence" value="ECO:0007669"/>
    <property type="project" value="TreeGrafter"/>
</dbReference>
<dbReference type="Gene3D" id="3.90.79.10">
    <property type="entry name" value="Nucleoside Triphosphate Pyrophosphohydrolase"/>
    <property type="match status" value="1"/>
</dbReference>
<dbReference type="PROSITE" id="PS00893">
    <property type="entry name" value="NUDIX_BOX"/>
    <property type="match status" value="1"/>
</dbReference>
<feature type="binding site" evidence="17">
    <location>
        <position position="29"/>
    </location>
    <ligand>
        <name>8-oxo-dGTP</name>
        <dbReference type="ChEBI" id="CHEBI:77896"/>
    </ligand>
</feature>
<keyword evidence="3" id="KW-0515">Mutator protein</keyword>
<dbReference type="InterPro" id="IPR000086">
    <property type="entry name" value="NUDIX_hydrolase_dom"/>
</dbReference>
<dbReference type="GO" id="GO:0044716">
    <property type="term" value="F:8-oxo-GDP phosphatase activity"/>
    <property type="evidence" value="ECO:0007669"/>
    <property type="project" value="TreeGrafter"/>
</dbReference>
<evidence type="ECO:0000256" key="10">
    <source>
        <dbReference type="ARBA" id="ARBA00035861"/>
    </source>
</evidence>
<keyword evidence="9" id="KW-0234">DNA repair</keyword>
<dbReference type="EC" id="3.6.1.55" evidence="12"/>
<sequence length="144" mass="16428">MKKRVQVAVGIIRNAQREVFLTQRGADSHLAGFWEFPGGKIEAGECAEDALRRELDEEIGIEVQEARLLDSLSFEFADRHVHLYFFLIERYQGQPYGREGQHSAWVPQHTLTPEMFPEANAPVIRTLLEQARVEAQAQAPLRAE</sequence>
<dbReference type="RefSeq" id="WP_010862610.1">
    <property type="nucleotide sequence ID" value="NZ_CP062196.1"/>
</dbReference>
<comment type="caution">
    <text evidence="20">The sequence shown here is derived from an EMBL/GenBank/DDBJ whole genome shotgun (WGS) entry which is preliminary data.</text>
</comment>
<evidence type="ECO:0000256" key="13">
    <source>
        <dbReference type="ARBA" id="ARBA00040794"/>
    </source>
</evidence>
<feature type="binding site" evidence="18">
    <location>
        <position position="58"/>
    </location>
    <ligand>
        <name>Mg(2+)</name>
        <dbReference type="ChEBI" id="CHEBI:18420"/>
    </ligand>
</feature>
<dbReference type="NCBIfam" id="TIGR00586">
    <property type="entry name" value="mutt"/>
    <property type="match status" value="1"/>
</dbReference>
<feature type="binding site" evidence="17">
    <location>
        <position position="120"/>
    </location>
    <ligand>
        <name>8-oxo-dGTP</name>
        <dbReference type="ChEBI" id="CHEBI:77896"/>
    </ligand>
</feature>
<evidence type="ECO:0000256" key="17">
    <source>
        <dbReference type="PIRSR" id="PIRSR603561-1"/>
    </source>
</evidence>
<dbReference type="InterPro" id="IPR047127">
    <property type="entry name" value="MutT-like"/>
</dbReference>
<evidence type="ECO:0000256" key="4">
    <source>
        <dbReference type="ARBA" id="ARBA00022705"/>
    </source>
</evidence>
<dbReference type="SUPFAM" id="SSF55811">
    <property type="entry name" value="Nudix"/>
    <property type="match status" value="1"/>
</dbReference>
<comment type="catalytic activity">
    <reaction evidence="10">
        <text>8-oxo-dGTP + H2O = 8-oxo-dGMP + diphosphate + H(+)</text>
        <dbReference type="Rhea" id="RHEA:31575"/>
        <dbReference type="ChEBI" id="CHEBI:15377"/>
        <dbReference type="ChEBI" id="CHEBI:15378"/>
        <dbReference type="ChEBI" id="CHEBI:33019"/>
        <dbReference type="ChEBI" id="CHEBI:63224"/>
        <dbReference type="ChEBI" id="CHEBI:77896"/>
        <dbReference type="EC" id="3.6.1.55"/>
    </reaction>
</comment>
<name>A0A8I1W6S2_PLESH</name>
<proteinExistence type="inferred from homology"/>
<dbReference type="PRINTS" id="PR00502">
    <property type="entry name" value="NUDIXFAMILY"/>
</dbReference>
<reference evidence="20" key="1">
    <citation type="submission" date="2021-03" db="EMBL/GenBank/DDBJ databases">
        <title>Plesiomonas shigelloides zfcc0051, isolated from zebrafish feces.</title>
        <authorList>
            <person name="Vanderhoek Z."/>
            <person name="Gaulke C."/>
        </authorList>
    </citation>
    <scope>NUCLEOTIDE SEQUENCE</scope>
    <source>
        <strain evidence="20">Zfcc0051</strain>
    </source>
</reference>
<dbReference type="NCBIfam" id="NF008044">
    <property type="entry name" value="PRK10776.1"/>
    <property type="match status" value="1"/>
</dbReference>
<keyword evidence="4" id="KW-0235">DNA replication</keyword>
<dbReference type="InterPro" id="IPR003561">
    <property type="entry name" value="Mutator_MutT"/>
</dbReference>
<dbReference type="GO" id="GO:0006260">
    <property type="term" value="P:DNA replication"/>
    <property type="evidence" value="ECO:0007669"/>
    <property type="project" value="UniProtKB-KW"/>
</dbReference>
<dbReference type="CDD" id="cd03425">
    <property type="entry name" value="NUDIX_MutT_NudA_like"/>
    <property type="match status" value="1"/>
</dbReference>
<dbReference type="Pfam" id="PF00293">
    <property type="entry name" value="NUDIX"/>
    <property type="match status" value="1"/>
</dbReference>
<dbReference type="PRINTS" id="PR01401">
    <property type="entry name" value="MUTATORMUTT"/>
</dbReference>
<dbReference type="AlphaFoldDB" id="A0A8I1W6S2"/>
<feature type="binding site" evidence="18">
    <location>
        <position position="38"/>
    </location>
    <ligand>
        <name>Mg(2+)</name>
        <dbReference type="ChEBI" id="CHEBI:18420"/>
    </ligand>
</feature>
<protein>
    <recommendedName>
        <fullName evidence="13">8-oxo-dGTP diphosphatase</fullName>
        <ecNumber evidence="12">3.6.1.55</ecNumber>
    </recommendedName>
    <alternativeName>
        <fullName evidence="16">7,8-dihydro-8-oxoguanine-triphosphatase</fullName>
    </alternativeName>
    <alternativeName>
        <fullName evidence="15">Mutator protein MutT</fullName>
    </alternativeName>
    <alternativeName>
        <fullName evidence="14">dGTP pyrophosphohydrolase</fullName>
    </alternativeName>
</protein>
<feature type="binding site" evidence="17">
    <location>
        <begin position="35"/>
        <end position="38"/>
    </location>
    <ligand>
        <name>8-oxo-dGTP</name>
        <dbReference type="ChEBI" id="CHEBI:77896"/>
    </ligand>
</feature>
<dbReference type="InterPro" id="IPR020084">
    <property type="entry name" value="NUDIX_hydrolase_CS"/>
</dbReference>
<keyword evidence="6" id="KW-0227">DNA damage</keyword>
<dbReference type="GO" id="GO:0008413">
    <property type="term" value="F:8-oxo-7,8-dihydroguanosine triphosphate pyrophosphatase activity"/>
    <property type="evidence" value="ECO:0007669"/>
    <property type="project" value="InterPro"/>
</dbReference>
<comment type="cofactor">
    <cofactor evidence="1 18">
        <name>Mg(2+)</name>
        <dbReference type="ChEBI" id="CHEBI:18420"/>
    </cofactor>
</comment>
<comment type="similarity">
    <text evidence="2 19">Belongs to the Nudix hydrolase family.</text>
</comment>
<evidence type="ECO:0000256" key="1">
    <source>
        <dbReference type="ARBA" id="ARBA00001946"/>
    </source>
</evidence>
<evidence type="ECO:0000313" key="20">
    <source>
        <dbReference type="EMBL" id="MBO1108036.1"/>
    </source>
</evidence>
<keyword evidence="5 18" id="KW-0479">Metal-binding</keyword>
<evidence type="ECO:0000256" key="18">
    <source>
        <dbReference type="PIRSR" id="PIRSR603561-2"/>
    </source>
</evidence>
<dbReference type="InterPro" id="IPR015797">
    <property type="entry name" value="NUDIX_hydrolase-like_dom_sf"/>
</dbReference>
<dbReference type="GO" id="GO:0035539">
    <property type="term" value="F:8-oxo-7,8-dihydrodeoxyguanosine triphosphate pyrophosphatase activity"/>
    <property type="evidence" value="ECO:0007669"/>
    <property type="project" value="UniProtKB-EC"/>
</dbReference>
<dbReference type="InterPro" id="IPR020476">
    <property type="entry name" value="Nudix_hydrolase"/>
</dbReference>
<keyword evidence="8 18" id="KW-0460">Magnesium</keyword>
<evidence type="ECO:0000256" key="7">
    <source>
        <dbReference type="ARBA" id="ARBA00022801"/>
    </source>
</evidence>
<dbReference type="KEGG" id="pshi:SAMEA2665130_0398"/>
<evidence type="ECO:0000256" key="15">
    <source>
        <dbReference type="ARBA" id="ARBA00041979"/>
    </source>
</evidence>
<evidence type="ECO:0000256" key="9">
    <source>
        <dbReference type="ARBA" id="ARBA00023204"/>
    </source>
</evidence>
<dbReference type="FunFam" id="3.90.79.10:FF:000014">
    <property type="entry name" value="8-oxo-dGTP diphosphatase MutT"/>
    <property type="match status" value="1"/>
</dbReference>
<evidence type="ECO:0000256" key="16">
    <source>
        <dbReference type="ARBA" id="ARBA00042798"/>
    </source>
</evidence>
<evidence type="ECO:0000256" key="6">
    <source>
        <dbReference type="ARBA" id="ARBA00022763"/>
    </source>
</evidence>
<dbReference type="PROSITE" id="PS51462">
    <property type="entry name" value="NUDIX"/>
    <property type="match status" value="1"/>
</dbReference>
<dbReference type="EMBL" id="JAFNAA010000006">
    <property type="protein sequence ID" value="MBO1108036.1"/>
    <property type="molecule type" value="Genomic_DNA"/>
</dbReference>
<accession>A0A8I1W6S2</accession>
<dbReference type="Proteomes" id="UP000664658">
    <property type="component" value="Unassembled WGS sequence"/>
</dbReference>
<gene>
    <name evidence="20" type="primary">mutT</name>
    <name evidence="20" type="ORF">J2R62_07345</name>
</gene>
<dbReference type="GO" id="GO:0046872">
    <property type="term" value="F:metal ion binding"/>
    <property type="evidence" value="ECO:0007669"/>
    <property type="project" value="UniProtKB-KW"/>
</dbReference>